<sequence>MDPVAAVIVVAALATTGVLIALAPAMKRDHRRRQLAGRAVSGGLGSGLDAVWRPSAEEAHREWEAQVEVPAPAPSPGDKGRMEDGRIVIDVHDAR</sequence>
<protein>
    <recommendedName>
        <fullName evidence="4">Secreted protein</fullName>
    </recommendedName>
</protein>
<dbReference type="RefSeq" id="WP_396639881.1">
    <property type="nucleotide sequence ID" value="NZ_JBIQWL010000002.1"/>
</dbReference>
<keyword evidence="1" id="KW-1133">Transmembrane helix</keyword>
<dbReference type="EMBL" id="JBIQWL010000002">
    <property type="protein sequence ID" value="MFH8249930.1"/>
    <property type="molecule type" value="Genomic_DNA"/>
</dbReference>
<gene>
    <name evidence="2" type="ORF">ACH3VR_06145</name>
</gene>
<comment type="caution">
    <text evidence="2">The sequence shown here is derived from an EMBL/GenBank/DDBJ whole genome shotgun (WGS) entry which is preliminary data.</text>
</comment>
<feature type="transmembrane region" description="Helical" evidence="1">
    <location>
        <begin position="6"/>
        <end position="25"/>
    </location>
</feature>
<evidence type="ECO:0000256" key="1">
    <source>
        <dbReference type="SAM" id="Phobius"/>
    </source>
</evidence>
<keyword evidence="3" id="KW-1185">Reference proteome</keyword>
<reference evidence="2 3" key="1">
    <citation type="submission" date="2024-09" db="EMBL/GenBank/DDBJ databases">
        <authorList>
            <person name="Pan X."/>
        </authorList>
    </citation>
    <scope>NUCLEOTIDE SEQUENCE [LARGE SCALE GENOMIC DNA]</scope>
    <source>
        <strain evidence="2 3">B2969</strain>
    </source>
</reference>
<evidence type="ECO:0000313" key="3">
    <source>
        <dbReference type="Proteomes" id="UP001610861"/>
    </source>
</evidence>
<proteinExistence type="predicted"/>
<evidence type="ECO:0000313" key="2">
    <source>
        <dbReference type="EMBL" id="MFH8249930.1"/>
    </source>
</evidence>
<organism evidence="2 3">
    <name type="scientific">Microbacterium alkaliflavum</name>
    <dbReference type="NCBI Taxonomy" id="3248839"/>
    <lineage>
        <taxon>Bacteria</taxon>
        <taxon>Bacillati</taxon>
        <taxon>Actinomycetota</taxon>
        <taxon>Actinomycetes</taxon>
        <taxon>Micrococcales</taxon>
        <taxon>Microbacteriaceae</taxon>
        <taxon>Microbacterium</taxon>
    </lineage>
</organism>
<evidence type="ECO:0008006" key="4">
    <source>
        <dbReference type="Google" id="ProtNLM"/>
    </source>
</evidence>
<accession>A0ABW7Q5C6</accession>
<name>A0ABW7Q5C6_9MICO</name>
<keyword evidence="1" id="KW-0812">Transmembrane</keyword>
<keyword evidence="1" id="KW-0472">Membrane</keyword>
<dbReference type="Proteomes" id="UP001610861">
    <property type="component" value="Unassembled WGS sequence"/>
</dbReference>